<sequence>MKNMMRSAFLGMLSLAAFVSRSWALSATSSQTLDAAIAGTKPHDLSVWTMFLNADIVVKVVMAGLLLASIGTWTVFVAKTIELKRARKRAIEAIARLSEARGLSEARLALGHGDRLTTVLLSEATRELRLSSDILAGPGVKERVASCFAEVERAEALSIKRGTGLLASVGSTGPFVGLFGTVWGIMNSFIGISKAQTTNLAVVAPGIAEALLATAIGLFAAIPAVLIYNHLARQTGAYLELVSNVSGELLRIVSRDLDRGHHASKIQAAE</sequence>
<feature type="transmembrane region" description="Helical" evidence="10">
    <location>
        <begin position="165"/>
        <end position="186"/>
    </location>
</feature>
<organism evidence="12">
    <name type="scientific">freshwater sediment metagenome</name>
    <dbReference type="NCBI Taxonomy" id="556182"/>
    <lineage>
        <taxon>unclassified sequences</taxon>
        <taxon>metagenomes</taxon>
        <taxon>ecological metagenomes</taxon>
    </lineage>
</organism>
<evidence type="ECO:0000256" key="6">
    <source>
        <dbReference type="ARBA" id="ARBA00022692"/>
    </source>
</evidence>
<dbReference type="EMBL" id="OY288114">
    <property type="protein sequence ID" value="CAJ0860578.1"/>
    <property type="molecule type" value="Genomic_DNA"/>
</dbReference>
<evidence type="ECO:0000256" key="10">
    <source>
        <dbReference type="SAM" id="Phobius"/>
    </source>
</evidence>
<dbReference type="InterPro" id="IPR014164">
    <property type="entry name" value="TonB_ExbB_1"/>
</dbReference>
<comment type="subcellular location">
    <subcellularLocation>
        <location evidence="1">Cell inner membrane</location>
        <topology evidence="1">Multi-pass membrane protein</topology>
    </subcellularLocation>
</comment>
<dbReference type="AlphaFoldDB" id="A0AA48R9F5"/>
<reference evidence="12" key="1">
    <citation type="submission" date="2023-07" db="EMBL/GenBank/DDBJ databases">
        <authorList>
            <person name="Pelsma A.J. K."/>
        </authorList>
    </citation>
    <scope>NUCLEOTIDE SEQUENCE</scope>
</reference>
<keyword evidence="4" id="KW-1003">Cell membrane</keyword>
<evidence type="ECO:0000256" key="2">
    <source>
        <dbReference type="ARBA" id="ARBA00010442"/>
    </source>
</evidence>
<evidence type="ECO:0000256" key="5">
    <source>
        <dbReference type="ARBA" id="ARBA00022519"/>
    </source>
</evidence>
<name>A0AA48R9F5_9ZZZZ</name>
<dbReference type="GO" id="GO:0005886">
    <property type="term" value="C:plasma membrane"/>
    <property type="evidence" value="ECO:0007669"/>
    <property type="project" value="UniProtKB-SubCell"/>
</dbReference>
<keyword evidence="6 10" id="KW-0812">Transmembrane</keyword>
<dbReference type="InterPro" id="IPR050790">
    <property type="entry name" value="ExbB/TolQ_transport"/>
</dbReference>
<keyword evidence="5" id="KW-0997">Cell inner membrane</keyword>
<evidence type="ECO:0000256" key="9">
    <source>
        <dbReference type="ARBA" id="ARBA00023136"/>
    </source>
</evidence>
<evidence type="ECO:0000256" key="1">
    <source>
        <dbReference type="ARBA" id="ARBA00004429"/>
    </source>
</evidence>
<dbReference type="Pfam" id="PF01618">
    <property type="entry name" value="MotA_ExbB"/>
    <property type="match status" value="1"/>
</dbReference>
<evidence type="ECO:0000256" key="8">
    <source>
        <dbReference type="ARBA" id="ARBA00022989"/>
    </source>
</evidence>
<feature type="transmembrane region" description="Helical" evidence="10">
    <location>
        <begin position="56"/>
        <end position="78"/>
    </location>
</feature>
<evidence type="ECO:0000313" key="12">
    <source>
        <dbReference type="EMBL" id="CAJ0860578.1"/>
    </source>
</evidence>
<dbReference type="GO" id="GO:0022857">
    <property type="term" value="F:transmembrane transporter activity"/>
    <property type="evidence" value="ECO:0007669"/>
    <property type="project" value="InterPro"/>
</dbReference>
<proteinExistence type="inferred from homology"/>
<keyword evidence="9 10" id="KW-0472">Membrane</keyword>
<gene>
    <name evidence="12" type="primary">exbB</name>
    <name evidence="12" type="ORF">AMST5_01315</name>
</gene>
<keyword evidence="3" id="KW-0813">Transport</keyword>
<comment type="similarity">
    <text evidence="2">Belongs to the ExbB/TolQ family.</text>
</comment>
<evidence type="ECO:0000256" key="3">
    <source>
        <dbReference type="ARBA" id="ARBA00022448"/>
    </source>
</evidence>
<dbReference type="PANTHER" id="PTHR30625">
    <property type="entry name" value="PROTEIN TOLQ"/>
    <property type="match status" value="1"/>
</dbReference>
<dbReference type="InterPro" id="IPR002898">
    <property type="entry name" value="MotA_ExbB_proton_chnl"/>
</dbReference>
<accession>A0AA48R9F5</accession>
<keyword evidence="8 10" id="KW-1133">Transmembrane helix</keyword>
<keyword evidence="7" id="KW-0653">Protein transport</keyword>
<evidence type="ECO:0000256" key="4">
    <source>
        <dbReference type="ARBA" id="ARBA00022475"/>
    </source>
</evidence>
<protein>
    <submittedName>
        <fullName evidence="12">Biopolymer transport protein ExbB</fullName>
    </submittedName>
</protein>
<dbReference type="PANTHER" id="PTHR30625:SF16">
    <property type="entry name" value="BIOPOLYMER TRANSPORT PROTEIN EXBB"/>
    <property type="match status" value="1"/>
</dbReference>
<dbReference type="GO" id="GO:0017038">
    <property type="term" value="P:protein import"/>
    <property type="evidence" value="ECO:0007669"/>
    <property type="project" value="TreeGrafter"/>
</dbReference>
<dbReference type="NCBIfam" id="TIGR02797">
    <property type="entry name" value="exbB"/>
    <property type="match status" value="1"/>
</dbReference>
<feature type="domain" description="MotA/TolQ/ExbB proton channel" evidence="11">
    <location>
        <begin position="149"/>
        <end position="237"/>
    </location>
</feature>
<evidence type="ECO:0000256" key="7">
    <source>
        <dbReference type="ARBA" id="ARBA00022927"/>
    </source>
</evidence>
<feature type="transmembrane region" description="Helical" evidence="10">
    <location>
        <begin position="206"/>
        <end position="228"/>
    </location>
</feature>
<evidence type="ECO:0000259" key="11">
    <source>
        <dbReference type="Pfam" id="PF01618"/>
    </source>
</evidence>